<dbReference type="Gene3D" id="1.25.40.20">
    <property type="entry name" value="Ankyrin repeat-containing domain"/>
    <property type="match status" value="1"/>
</dbReference>
<dbReference type="Proteomes" id="UP000290809">
    <property type="component" value="Unassembled WGS sequence"/>
</dbReference>
<dbReference type="Pfam" id="PF13290">
    <property type="entry name" value="CHB_HEX_C_1"/>
    <property type="match status" value="1"/>
</dbReference>
<feature type="compositionally biased region" description="Basic and acidic residues" evidence="2">
    <location>
        <begin position="717"/>
        <end position="732"/>
    </location>
</feature>
<feature type="repeat" description="ANK" evidence="1">
    <location>
        <begin position="839"/>
        <end position="871"/>
    </location>
</feature>
<keyword evidence="1" id="KW-0040">ANK repeat</keyword>
<sequence>MSAGAIRAPLVIPLRSPDLGLYKSHLDTNTYLDLTCDTPDVAIYFTINGNRPTVAKSRKELQNSGTYKFQKPFTLPPGCHTVRAVAVSLKLDNLPVSNHFSFEGGFHHKPAIKKKCFASSFVTSISGADRPDTHESIHRLSENDNETVQKCSSEKNCCHVIKKSTKDQENQVNLKNESVLSANNQNNNISIKSSLIHEYPELSSHMINKLQQTTDILRCPNCHHPRPVSRKQNFCFHCGVILPTLSTQKYGSSALENIGVCPYCKAHVPLNLTSCLVCESPLQIQKYGQCRKESRLCTTCKTMNPTDVKSCIICEAKLATGATNVILSGFQSTIDSHPPLPYPEMCKNVRFSTCPYCHRENNLDARYCDWCGLEVPKHYQQSLNGGEMKSSDNINGNRQLFNSNSSDSIRDMSSVGLHNTPKDNQNKITLRDGFIHCIKCDLPNPKEANYCSYCGLNLMPPPRCTGWFPMINGSSHHEFDIGGNQSEKSVSQHNYLQPVVANVSTQTYGIFYPSSTNLRRQDQLAQNRLSTDVQLRDRIPTLTAISPGRGFWRKQLDHIFAHLKLYTNNNSEFRASIGQPRFGKLLSADLCALASNQAKITLIYSLPNDKNNTSITLNRTGPSKIPLDLDYCDNHDSDVIPHFNKYSNQTIPNSDDFRNDKHENDLDQKPIDSKSYNKESINLFPTRDDHCESFRPIPNPRSVYSNDSNRSSSRSPHKADDHQNKNKTKSIEWEDVDTNEDDEESRQNTQPPTKSTSSIKIKSNDKSLSIQSNPNLQYGEVGVALLRNSKLSLLDDDYHRDYLTSDLNLFYTLSQPKLDIHEVKRLLNEGANPNCINAAKETPLICAVRHGFVEAISVLKENGAQVNATGTSLGNTALHEAVLRGIDGLELAKELLRCGANMKIENNRKETPHSLALHSNCEPLIRLFALHLGQKQLKELTD</sequence>
<dbReference type="InterPro" id="IPR052481">
    <property type="entry name" value="DZAN1"/>
</dbReference>
<evidence type="ECO:0000313" key="4">
    <source>
        <dbReference type="EMBL" id="RTG89656.1"/>
    </source>
</evidence>
<keyword evidence="5" id="KW-1185">Reference proteome</keyword>
<gene>
    <name evidence="4" type="ORF">DC041_0009564</name>
</gene>
<dbReference type="SMART" id="SM00248">
    <property type="entry name" value="ANK"/>
    <property type="match status" value="3"/>
</dbReference>
<dbReference type="EMBL" id="QMKO01001490">
    <property type="protein sequence ID" value="RTG89656.1"/>
    <property type="molecule type" value="Genomic_DNA"/>
</dbReference>
<dbReference type="PROSITE" id="PS50297">
    <property type="entry name" value="ANK_REP_REGION"/>
    <property type="match status" value="1"/>
</dbReference>
<evidence type="ECO:0000256" key="2">
    <source>
        <dbReference type="SAM" id="MobiDB-lite"/>
    </source>
</evidence>
<feature type="repeat" description="ANK" evidence="1">
    <location>
        <begin position="873"/>
        <end position="907"/>
    </location>
</feature>
<comment type="caution">
    <text evidence="4">The sequence shown here is derived from an EMBL/GenBank/DDBJ whole genome shotgun (WGS) entry which is preliminary data.</text>
</comment>
<dbReference type="SUPFAM" id="SSF48403">
    <property type="entry name" value="Ankyrin repeat"/>
    <property type="match status" value="1"/>
</dbReference>
<dbReference type="PANTHER" id="PTHR16058:SF4">
    <property type="entry name" value="DOUBLE ZINC RIBBON AND ANKYRIN REPEAT-CONTAINING PROTEIN 1"/>
    <property type="match status" value="1"/>
</dbReference>
<evidence type="ECO:0000256" key="1">
    <source>
        <dbReference type="PROSITE-ProRule" id="PRU00023"/>
    </source>
</evidence>
<accession>A0A430QPN4</accession>
<dbReference type="AlphaFoldDB" id="A0A430QPN4"/>
<dbReference type="Pfam" id="PF12796">
    <property type="entry name" value="Ank_2"/>
    <property type="match status" value="1"/>
</dbReference>
<dbReference type="PROSITE" id="PS50088">
    <property type="entry name" value="ANK_REPEAT"/>
    <property type="match status" value="2"/>
</dbReference>
<protein>
    <recommendedName>
        <fullName evidence="3">GH29D-like beta-sandwich domain-containing protein</fullName>
    </recommendedName>
</protein>
<dbReference type="InterPro" id="IPR002110">
    <property type="entry name" value="Ankyrin_rpt"/>
</dbReference>
<feature type="compositionally biased region" description="Acidic residues" evidence="2">
    <location>
        <begin position="733"/>
        <end position="744"/>
    </location>
</feature>
<dbReference type="PANTHER" id="PTHR16058">
    <property type="entry name" value="DOUBLE ZINC RIBBON AND ANKYRIN REPEAT-CONTAINING PROTEIN 1"/>
    <property type="match status" value="1"/>
</dbReference>
<proteinExistence type="predicted"/>
<dbReference type="InterPro" id="IPR059177">
    <property type="entry name" value="GH29D-like_dom"/>
</dbReference>
<dbReference type="InterPro" id="IPR036770">
    <property type="entry name" value="Ankyrin_rpt-contain_sf"/>
</dbReference>
<evidence type="ECO:0000259" key="3">
    <source>
        <dbReference type="Pfam" id="PF13290"/>
    </source>
</evidence>
<feature type="compositionally biased region" description="Basic and acidic residues" evidence="2">
    <location>
        <begin position="655"/>
        <end position="677"/>
    </location>
</feature>
<feature type="domain" description="GH29D-like beta-sandwich" evidence="3">
    <location>
        <begin position="28"/>
        <end position="89"/>
    </location>
</feature>
<organism evidence="4 5">
    <name type="scientific">Schistosoma bovis</name>
    <name type="common">Blood fluke</name>
    <dbReference type="NCBI Taxonomy" id="6184"/>
    <lineage>
        <taxon>Eukaryota</taxon>
        <taxon>Metazoa</taxon>
        <taxon>Spiralia</taxon>
        <taxon>Lophotrochozoa</taxon>
        <taxon>Platyhelminthes</taxon>
        <taxon>Trematoda</taxon>
        <taxon>Digenea</taxon>
        <taxon>Strigeidida</taxon>
        <taxon>Schistosomatoidea</taxon>
        <taxon>Schistosomatidae</taxon>
        <taxon>Schistosoma</taxon>
    </lineage>
</organism>
<feature type="region of interest" description="Disordered" evidence="2">
    <location>
        <begin position="643"/>
        <end position="772"/>
    </location>
</feature>
<feature type="compositionally biased region" description="Low complexity" evidence="2">
    <location>
        <begin position="754"/>
        <end position="770"/>
    </location>
</feature>
<reference evidence="4 5" key="1">
    <citation type="journal article" date="2019" name="PLoS Pathog.">
        <title>Genome sequence of the bovine parasite Schistosoma bovis Tanzania.</title>
        <authorList>
            <person name="Oey H."/>
            <person name="Zakrzewski M."/>
            <person name="Gobert G."/>
            <person name="Gravermann K."/>
            <person name="Stoye J."/>
            <person name="Jones M."/>
            <person name="Mcmanus D."/>
            <person name="Krause L."/>
        </authorList>
    </citation>
    <scope>NUCLEOTIDE SEQUENCE [LARGE SCALE GENOMIC DNA]</scope>
    <source>
        <strain evidence="4 5">TAN1997</strain>
    </source>
</reference>
<name>A0A430QPN4_SCHBO</name>
<evidence type="ECO:0000313" key="5">
    <source>
        <dbReference type="Proteomes" id="UP000290809"/>
    </source>
</evidence>
<feature type="compositionally biased region" description="Low complexity" evidence="2">
    <location>
        <begin position="701"/>
        <end position="714"/>
    </location>
</feature>